<dbReference type="EMBL" id="LWDX02034207">
    <property type="protein sequence ID" value="OEL26622.1"/>
    <property type="molecule type" value="Genomic_DNA"/>
</dbReference>
<dbReference type="PANTHER" id="PTHR47723:SF24">
    <property type="entry name" value="RNASE H TYPE-1 DOMAIN-CONTAINING PROTEIN"/>
    <property type="match status" value="1"/>
</dbReference>
<dbReference type="CDD" id="cd06222">
    <property type="entry name" value="RNase_H_like"/>
    <property type="match status" value="1"/>
</dbReference>
<evidence type="ECO:0000259" key="1">
    <source>
        <dbReference type="Pfam" id="PF13456"/>
    </source>
</evidence>
<accession>A0A1E5VNH4</accession>
<dbReference type="InterPro" id="IPR044730">
    <property type="entry name" value="RNase_H-like_dom_plant"/>
</dbReference>
<feature type="non-terminal residue" evidence="2">
    <location>
        <position position="1"/>
    </location>
</feature>
<reference evidence="2 3" key="1">
    <citation type="submission" date="2016-09" db="EMBL/GenBank/DDBJ databases">
        <title>The draft genome of Dichanthelium oligosanthes: A C3 panicoid grass species.</title>
        <authorList>
            <person name="Studer A.J."/>
            <person name="Schnable J.C."/>
            <person name="Brutnell T.P."/>
        </authorList>
    </citation>
    <scope>NUCLEOTIDE SEQUENCE [LARGE SCALE GENOMIC DNA]</scope>
    <source>
        <strain evidence="3">cv. Kellogg 1175</strain>
        <tissue evidence="2">Leaf</tissue>
    </source>
</reference>
<dbReference type="Gene3D" id="3.30.420.10">
    <property type="entry name" value="Ribonuclease H-like superfamily/Ribonuclease H"/>
    <property type="match status" value="1"/>
</dbReference>
<dbReference type="InterPro" id="IPR012337">
    <property type="entry name" value="RNaseH-like_sf"/>
</dbReference>
<dbReference type="InterPro" id="IPR002156">
    <property type="entry name" value="RNaseH_domain"/>
</dbReference>
<dbReference type="InterPro" id="IPR053151">
    <property type="entry name" value="RNase_H-like"/>
</dbReference>
<dbReference type="OrthoDB" id="692420at2759"/>
<evidence type="ECO:0000313" key="3">
    <source>
        <dbReference type="Proteomes" id="UP000095767"/>
    </source>
</evidence>
<dbReference type="AlphaFoldDB" id="A0A1E5VNH4"/>
<dbReference type="InterPro" id="IPR036397">
    <property type="entry name" value="RNaseH_sf"/>
</dbReference>
<proteinExistence type="predicted"/>
<dbReference type="GO" id="GO:0004523">
    <property type="term" value="F:RNA-DNA hybrid ribonuclease activity"/>
    <property type="evidence" value="ECO:0007669"/>
    <property type="project" value="InterPro"/>
</dbReference>
<dbReference type="Pfam" id="PF13456">
    <property type="entry name" value="RVT_3"/>
    <property type="match status" value="1"/>
</dbReference>
<gene>
    <name evidence="2" type="ORF">BAE44_0012361</name>
</gene>
<name>A0A1E5VNH4_9POAL</name>
<sequence>LACSEGLRLAAEWCNEKVILETDCKSLVAILQNKEGLKSRLYFIIREVQAERSRLSVWKVERANREQNRTAHELAALRACVSSIRLGLLVSIKQGAPAPAS</sequence>
<dbReference type="GO" id="GO:0003676">
    <property type="term" value="F:nucleic acid binding"/>
    <property type="evidence" value="ECO:0007669"/>
    <property type="project" value="InterPro"/>
</dbReference>
<organism evidence="2 3">
    <name type="scientific">Dichanthelium oligosanthes</name>
    <dbReference type="NCBI Taxonomy" id="888268"/>
    <lineage>
        <taxon>Eukaryota</taxon>
        <taxon>Viridiplantae</taxon>
        <taxon>Streptophyta</taxon>
        <taxon>Embryophyta</taxon>
        <taxon>Tracheophyta</taxon>
        <taxon>Spermatophyta</taxon>
        <taxon>Magnoliopsida</taxon>
        <taxon>Liliopsida</taxon>
        <taxon>Poales</taxon>
        <taxon>Poaceae</taxon>
        <taxon>PACMAD clade</taxon>
        <taxon>Panicoideae</taxon>
        <taxon>Panicodae</taxon>
        <taxon>Paniceae</taxon>
        <taxon>Dichantheliinae</taxon>
        <taxon>Dichanthelium</taxon>
    </lineage>
</organism>
<dbReference type="SUPFAM" id="SSF53098">
    <property type="entry name" value="Ribonuclease H-like"/>
    <property type="match status" value="1"/>
</dbReference>
<evidence type="ECO:0000313" key="2">
    <source>
        <dbReference type="EMBL" id="OEL26622.1"/>
    </source>
</evidence>
<feature type="domain" description="RNase H type-1" evidence="1">
    <location>
        <begin position="2"/>
        <end position="76"/>
    </location>
</feature>
<dbReference type="PANTHER" id="PTHR47723">
    <property type="entry name" value="OS05G0353850 PROTEIN"/>
    <property type="match status" value="1"/>
</dbReference>
<dbReference type="Proteomes" id="UP000095767">
    <property type="component" value="Unassembled WGS sequence"/>
</dbReference>
<comment type="caution">
    <text evidence="2">The sequence shown here is derived from an EMBL/GenBank/DDBJ whole genome shotgun (WGS) entry which is preliminary data.</text>
</comment>
<protein>
    <recommendedName>
        <fullName evidence="1">RNase H type-1 domain-containing protein</fullName>
    </recommendedName>
</protein>
<keyword evidence="3" id="KW-1185">Reference proteome</keyword>